<evidence type="ECO:0000313" key="2">
    <source>
        <dbReference type="Proteomes" id="UP000423396"/>
    </source>
</evidence>
<proteinExistence type="predicted"/>
<keyword evidence="2" id="KW-1185">Reference proteome</keyword>
<dbReference type="KEGG" id="sazo:D1868_10310"/>
<protein>
    <submittedName>
        <fullName evidence="1">Uncharacterized protein</fullName>
    </submittedName>
</protein>
<gene>
    <name evidence="1" type="ORF">D1868_10310</name>
</gene>
<sequence>MKTIEELKEKYGLTDEEIDYALEKAKGIILGFAMELRAIKVLEDMSFTNIRYVDLPTHDIEAEKSGNKYYIEVKASKKSPTREYSAYKLAMIAMLEGTHLTLVMKPTPQLFNTEEILSEPKKILLHFFQYAYRGDVEGLKNLMSSEKTKLILSNYNKVIKSYSSKYSIDSLEFIKSFF</sequence>
<dbReference type="EMBL" id="CP045483">
    <property type="protein sequence ID" value="QGR20571.1"/>
    <property type="molecule type" value="Genomic_DNA"/>
</dbReference>
<dbReference type="GeneID" id="42799468"/>
<organism evidence="1 2">
    <name type="scientific">Stygiolobus azoricus</name>
    <dbReference type="NCBI Taxonomy" id="41675"/>
    <lineage>
        <taxon>Archaea</taxon>
        <taxon>Thermoproteota</taxon>
        <taxon>Thermoprotei</taxon>
        <taxon>Sulfolobales</taxon>
        <taxon>Sulfolobaceae</taxon>
        <taxon>Stygiolobus</taxon>
    </lineage>
</organism>
<dbReference type="RefSeq" id="WP_156008021.1">
    <property type="nucleotide sequence ID" value="NZ_CP045483.1"/>
</dbReference>
<dbReference type="Proteomes" id="UP000423396">
    <property type="component" value="Chromosome"/>
</dbReference>
<evidence type="ECO:0000313" key="1">
    <source>
        <dbReference type="EMBL" id="QGR20571.1"/>
    </source>
</evidence>
<accession>A0A650CRT4</accession>
<reference evidence="1 2" key="1">
    <citation type="submission" date="2019-10" db="EMBL/GenBank/DDBJ databases">
        <title>Genome Sequences from Six Type Strain Members of the Archaeal Family Sulfolobaceae: Acidianus ambivalens, Acidianus infernus, Metallosphaera prunae, Stygiolobus azoricus, Sulfolobus metallicus, and Sulfurisphaera ohwakuensis.</title>
        <authorList>
            <person name="Counts J.A."/>
            <person name="Kelly R.M."/>
        </authorList>
    </citation>
    <scope>NUCLEOTIDE SEQUENCE [LARGE SCALE GENOMIC DNA]</scope>
    <source>
        <strain evidence="1 2">FC6</strain>
    </source>
</reference>
<name>A0A650CRT4_9CREN</name>
<dbReference type="OrthoDB" id="40903at2157"/>
<dbReference type="AlphaFoldDB" id="A0A650CRT4"/>